<dbReference type="GO" id="GO:0008496">
    <property type="term" value="F:mannan endo-1,6-alpha-mannosidase activity"/>
    <property type="evidence" value="ECO:0007669"/>
    <property type="project" value="UniProtKB-EC"/>
</dbReference>
<evidence type="ECO:0000256" key="8">
    <source>
        <dbReference type="SAM" id="MobiDB-lite"/>
    </source>
</evidence>
<evidence type="ECO:0000256" key="5">
    <source>
        <dbReference type="ARBA" id="ARBA00022801"/>
    </source>
</evidence>
<feature type="transmembrane region" description="Helical" evidence="9">
    <location>
        <begin position="419"/>
        <end position="442"/>
    </location>
</feature>
<keyword evidence="4" id="KW-0732">Signal</keyword>
<dbReference type="Gene3D" id="1.50.10.20">
    <property type="match status" value="1"/>
</dbReference>
<evidence type="ECO:0000256" key="3">
    <source>
        <dbReference type="ARBA" id="ARBA00012350"/>
    </source>
</evidence>
<feature type="compositionally biased region" description="Basic and acidic residues" evidence="8">
    <location>
        <begin position="500"/>
        <end position="512"/>
    </location>
</feature>
<comment type="similarity">
    <text evidence="2">Belongs to the glycosyl hydrolase 76 family.</text>
</comment>
<keyword evidence="7" id="KW-0326">Glycosidase</keyword>
<evidence type="ECO:0000256" key="4">
    <source>
        <dbReference type="ARBA" id="ARBA00022729"/>
    </source>
</evidence>
<keyword evidence="11" id="KW-1185">Reference proteome</keyword>
<keyword evidence="9" id="KW-0472">Membrane</keyword>
<dbReference type="OrthoDB" id="9984024at2759"/>
<evidence type="ECO:0000256" key="1">
    <source>
        <dbReference type="ARBA" id="ARBA00001452"/>
    </source>
</evidence>
<accession>A0A6A6EXG3</accession>
<dbReference type="PANTHER" id="PTHR12145">
    <property type="entry name" value="MANNAN ENDO-1,6-ALPHA-MANNOSIDASE DCW1"/>
    <property type="match status" value="1"/>
</dbReference>
<dbReference type="EMBL" id="ML994610">
    <property type="protein sequence ID" value="KAF2195712.1"/>
    <property type="molecule type" value="Genomic_DNA"/>
</dbReference>
<dbReference type="SUPFAM" id="SSF48208">
    <property type="entry name" value="Six-hairpin glycosidases"/>
    <property type="match status" value="1"/>
</dbReference>
<evidence type="ECO:0000313" key="11">
    <source>
        <dbReference type="Proteomes" id="UP000800200"/>
    </source>
</evidence>
<dbReference type="EC" id="3.2.1.101" evidence="3"/>
<name>A0A6A6EXG3_9PEZI</name>
<evidence type="ECO:0000256" key="6">
    <source>
        <dbReference type="ARBA" id="ARBA00023180"/>
    </source>
</evidence>
<feature type="compositionally biased region" description="Polar residues" evidence="8">
    <location>
        <begin position="395"/>
        <end position="412"/>
    </location>
</feature>
<feature type="region of interest" description="Disordered" evidence="8">
    <location>
        <begin position="482"/>
        <end position="515"/>
    </location>
</feature>
<dbReference type="Pfam" id="PF03663">
    <property type="entry name" value="Glyco_hydro_76"/>
    <property type="match status" value="1"/>
</dbReference>
<evidence type="ECO:0000256" key="9">
    <source>
        <dbReference type="SAM" id="Phobius"/>
    </source>
</evidence>
<feature type="region of interest" description="Disordered" evidence="8">
    <location>
        <begin position="387"/>
        <end position="412"/>
    </location>
</feature>
<dbReference type="Proteomes" id="UP000800200">
    <property type="component" value="Unassembled WGS sequence"/>
</dbReference>
<dbReference type="PANTHER" id="PTHR12145:SF36">
    <property type="entry name" value="MANNAN ENDO-1,6-ALPHA-MANNOSIDASE DCW1"/>
    <property type="match status" value="1"/>
</dbReference>
<comment type="catalytic activity">
    <reaction evidence="1">
        <text>Random hydrolysis of (1-&gt;6)-alpha-D-mannosidic linkages in unbranched (1-&gt;6)-mannans.</text>
        <dbReference type="EC" id="3.2.1.101"/>
    </reaction>
</comment>
<evidence type="ECO:0000256" key="2">
    <source>
        <dbReference type="ARBA" id="ARBA00009699"/>
    </source>
</evidence>
<dbReference type="GO" id="GO:0016052">
    <property type="term" value="P:carbohydrate catabolic process"/>
    <property type="evidence" value="ECO:0007669"/>
    <property type="project" value="InterPro"/>
</dbReference>
<gene>
    <name evidence="10" type="ORF">K469DRAFT_616506</name>
</gene>
<keyword evidence="5 10" id="KW-0378">Hydrolase</keyword>
<keyword evidence="9" id="KW-0812">Transmembrane</keyword>
<evidence type="ECO:0000313" key="10">
    <source>
        <dbReference type="EMBL" id="KAF2195712.1"/>
    </source>
</evidence>
<dbReference type="InterPro" id="IPR008928">
    <property type="entry name" value="6-hairpin_glycosidase_sf"/>
</dbReference>
<evidence type="ECO:0000256" key="7">
    <source>
        <dbReference type="ARBA" id="ARBA00023295"/>
    </source>
</evidence>
<keyword evidence="9" id="KW-1133">Transmembrane helix</keyword>
<keyword evidence="6" id="KW-0325">Glycoprotein</keyword>
<dbReference type="InterPro" id="IPR014480">
    <property type="entry name" value="Mannan-1_6-alpha_mannosidase"/>
</dbReference>
<protein>
    <recommendedName>
        <fullName evidence="3">mannan endo-1,6-alpha-mannosidase</fullName>
        <ecNumber evidence="3">3.2.1.101</ecNumber>
    </recommendedName>
</protein>
<dbReference type="GO" id="GO:0009272">
    <property type="term" value="P:fungal-type cell wall biogenesis"/>
    <property type="evidence" value="ECO:0007669"/>
    <property type="project" value="TreeGrafter"/>
</dbReference>
<sequence length="524" mass="56584">MRLSNYALKAWCLGYALQIEPVSSTTVDLTSNESIKAASQTCAIGMLQNYTGQIPGILGSPYTWPIAGAVFGSLVDYWYYTGNDKFNNTTMDALLNQAGDRYNFRPTNGVQGNSADQALWGLVTMSAAEYGFPDPPAGKPSWISMAKTVFEDQLSLWDNSTCGGGLSYQVFGEPVVPGFKVGISTSRFGSLAARLGAYTSNTTYSDWAEKSWSWVFSTGLASPDYHFYLNVSSSTNCTSISHLEWSAVAGTYLNIAATMWNMTQDELWVSRIQGILKTTSIFFENTIMKEVACEDSGRCELEHMTYKGQFARSLAITAKIAPFTADTIMPLLRSSAKAAAAQCIGGLQNNLCGFNWTSSYDGTAGPGQQMSVLQVIQANLEPTVRGPLKGIPDANNGSTSATQTPPSTNSGMNLGKGTIAGIVIGSVFGVAMIIGVISFFVVKHKTSAHKNAKPETEVWSKPELDGKNVNNPVLYELEHTRPQELPDNQLPGELDASEASPEHSTTRSEIQPRAETACMILSNH</sequence>
<dbReference type="InterPro" id="IPR005198">
    <property type="entry name" value="Glyco_hydro_76"/>
</dbReference>
<dbReference type="AlphaFoldDB" id="A0A6A6EXG3"/>
<organism evidence="10 11">
    <name type="scientific">Zopfia rhizophila CBS 207.26</name>
    <dbReference type="NCBI Taxonomy" id="1314779"/>
    <lineage>
        <taxon>Eukaryota</taxon>
        <taxon>Fungi</taxon>
        <taxon>Dikarya</taxon>
        <taxon>Ascomycota</taxon>
        <taxon>Pezizomycotina</taxon>
        <taxon>Dothideomycetes</taxon>
        <taxon>Dothideomycetes incertae sedis</taxon>
        <taxon>Zopfiaceae</taxon>
        <taxon>Zopfia</taxon>
    </lineage>
</organism>
<proteinExistence type="inferred from homology"/>
<reference evidence="10" key="1">
    <citation type="journal article" date="2020" name="Stud. Mycol.">
        <title>101 Dothideomycetes genomes: a test case for predicting lifestyles and emergence of pathogens.</title>
        <authorList>
            <person name="Haridas S."/>
            <person name="Albert R."/>
            <person name="Binder M."/>
            <person name="Bloem J."/>
            <person name="Labutti K."/>
            <person name="Salamov A."/>
            <person name="Andreopoulos B."/>
            <person name="Baker S."/>
            <person name="Barry K."/>
            <person name="Bills G."/>
            <person name="Bluhm B."/>
            <person name="Cannon C."/>
            <person name="Castanera R."/>
            <person name="Culley D."/>
            <person name="Daum C."/>
            <person name="Ezra D."/>
            <person name="Gonzalez J."/>
            <person name="Henrissat B."/>
            <person name="Kuo A."/>
            <person name="Liang C."/>
            <person name="Lipzen A."/>
            <person name="Lutzoni F."/>
            <person name="Magnuson J."/>
            <person name="Mondo S."/>
            <person name="Nolan M."/>
            <person name="Ohm R."/>
            <person name="Pangilinan J."/>
            <person name="Park H.-J."/>
            <person name="Ramirez L."/>
            <person name="Alfaro M."/>
            <person name="Sun H."/>
            <person name="Tritt A."/>
            <person name="Yoshinaga Y."/>
            <person name="Zwiers L.-H."/>
            <person name="Turgeon B."/>
            <person name="Goodwin S."/>
            <person name="Spatafora J."/>
            <person name="Crous P."/>
            <person name="Grigoriev I."/>
        </authorList>
    </citation>
    <scope>NUCLEOTIDE SEQUENCE</scope>
    <source>
        <strain evidence="10">CBS 207.26</strain>
    </source>
</reference>